<dbReference type="InterPro" id="IPR020843">
    <property type="entry name" value="ER"/>
</dbReference>
<dbReference type="InterPro" id="IPR014031">
    <property type="entry name" value="Ketoacyl_synth_C"/>
</dbReference>
<dbReference type="InterPro" id="IPR013968">
    <property type="entry name" value="PKS_KR"/>
</dbReference>
<feature type="compositionally biased region" description="Low complexity" evidence="9">
    <location>
        <begin position="629"/>
        <end position="647"/>
    </location>
</feature>
<feature type="non-terminal residue" evidence="13">
    <location>
        <position position="4648"/>
    </location>
</feature>
<evidence type="ECO:0000256" key="1">
    <source>
        <dbReference type="ARBA" id="ARBA00004792"/>
    </source>
</evidence>
<evidence type="ECO:0000313" key="13">
    <source>
        <dbReference type="EMBL" id="MBN0049181.1"/>
    </source>
</evidence>
<dbReference type="InterPro" id="IPR032821">
    <property type="entry name" value="PKS_assoc"/>
</dbReference>
<dbReference type="Pfam" id="PF08240">
    <property type="entry name" value="ADH_N"/>
    <property type="match status" value="1"/>
</dbReference>
<evidence type="ECO:0000259" key="10">
    <source>
        <dbReference type="PROSITE" id="PS50075"/>
    </source>
</evidence>
<dbReference type="SMART" id="SM00827">
    <property type="entry name" value="PKS_AT"/>
    <property type="match status" value="3"/>
</dbReference>
<dbReference type="Gene3D" id="6.10.140.1830">
    <property type="match status" value="1"/>
</dbReference>
<dbReference type="PROSITE" id="PS50075">
    <property type="entry name" value="CARRIER"/>
    <property type="match status" value="3"/>
</dbReference>
<proteinExistence type="predicted"/>
<dbReference type="SMART" id="SM00829">
    <property type="entry name" value="PKS_ER"/>
    <property type="match status" value="1"/>
</dbReference>
<feature type="domain" description="Ketosynthase family 3 (KS3)" evidence="11">
    <location>
        <begin position="1556"/>
        <end position="1982"/>
    </location>
</feature>
<evidence type="ECO:0000256" key="4">
    <source>
        <dbReference type="ARBA" id="ARBA00022679"/>
    </source>
</evidence>
<evidence type="ECO:0000259" key="11">
    <source>
        <dbReference type="PROSITE" id="PS52004"/>
    </source>
</evidence>
<evidence type="ECO:0000313" key="14">
    <source>
        <dbReference type="Proteomes" id="UP000788262"/>
    </source>
</evidence>
<dbReference type="CDD" id="cd08952">
    <property type="entry name" value="KR_1_SDR_x"/>
    <property type="match status" value="1"/>
</dbReference>
<dbReference type="Gene3D" id="3.40.50.720">
    <property type="entry name" value="NAD(P)-binding Rossmann-like Domain"/>
    <property type="match status" value="1"/>
</dbReference>
<dbReference type="Gene3D" id="3.40.50.11460">
    <property type="match status" value="1"/>
</dbReference>
<feature type="compositionally biased region" description="Low complexity" evidence="9">
    <location>
        <begin position="233"/>
        <end position="244"/>
    </location>
</feature>
<dbReference type="NCBIfam" id="NF045894">
    <property type="entry name" value="PKS_plus_SDR"/>
    <property type="match status" value="1"/>
</dbReference>
<feature type="compositionally biased region" description="Low complexity" evidence="9">
    <location>
        <begin position="44"/>
        <end position="54"/>
    </location>
</feature>
<dbReference type="InterPro" id="IPR018201">
    <property type="entry name" value="Ketoacyl_synth_AS"/>
</dbReference>
<feature type="region of interest" description="Disordered" evidence="9">
    <location>
        <begin position="37"/>
        <end position="57"/>
    </location>
</feature>
<dbReference type="EMBL" id="JAFFZS010000065">
    <property type="protein sequence ID" value="MBN0049181.1"/>
    <property type="molecule type" value="Genomic_DNA"/>
</dbReference>
<dbReference type="InterPro" id="IPR013154">
    <property type="entry name" value="ADH-like_N"/>
</dbReference>
<dbReference type="InterPro" id="IPR014030">
    <property type="entry name" value="Ketoacyl_synth_N"/>
</dbReference>
<organism evidence="13 14">
    <name type="scientific">Streptomyces actuosus</name>
    <dbReference type="NCBI Taxonomy" id="1885"/>
    <lineage>
        <taxon>Bacteria</taxon>
        <taxon>Bacillati</taxon>
        <taxon>Actinomycetota</taxon>
        <taxon>Actinomycetes</taxon>
        <taxon>Kitasatosporales</taxon>
        <taxon>Streptomycetaceae</taxon>
        <taxon>Streptomyces</taxon>
    </lineage>
</organism>
<dbReference type="Gene3D" id="3.10.129.110">
    <property type="entry name" value="Polyketide synthase dehydratase"/>
    <property type="match status" value="2"/>
</dbReference>
<feature type="domain" description="PKS/mFAS DH" evidence="12">
    <location>
        <begin position="1108"/>
        <end position="1388"/>
    </location>
</feature>
<dbReference type="Pfam" id="PF02801">
    <property type="entry name" value="Ketoacyl-synt_C"/>
    <property type="match status" value="3"/>
</dbReference>
<dbReference type="CDD" id="cd00833">
    <property type="entry name" value="PKS"/>
    <property type="match status" value="3"/>
</dbReference>
<dbReference type="Pfam" id="PF00109">
    <property type="entry name" value="ketoacyl-synt"/>
    <property type="match status" value="3"/>
</dbReference>
<dbReference type="InterPro" id="IPR016039">
    <property type="entry name" value="Thiolase-like"/>
</dbReference>
<feature type="region of interest" description="Disordered" evidence="9">
    <location>
        <begin position="1376"/>
        <end position="1455"/>
    </location>
</feature>
<dbReference type="InterPro" id="IPR020841">
    <property type="entry name" value="PKS_Beta-ketoAc_synthase_dom"/>
</dbReference>
<keyword evidence="7" id="KW-0012">Acyltransferase</keyword>
<feature type="region of interest" description="N-terminal hotdog fold" evidence="8">
    <location>
        <begin position="1108"/>
        <end position="1234"/>
    </location>
</feature>
<dbReference type="InterPro" id="IPR042104">
    <property type="entry name" value="PKS_dehydratase_sf"/>
</dbReference>
<dbReference type="Pfam" id="PF18369">
    <property type="entry name" value="PKS_DE"/>
    <property type="match status" value="1"/>
</dbReference>
<keyword evidence="3" id="KW-0597">Phosphoprotein</keyword>
<feature type="active site" description="Proton donor; for dehydratase activity" evidence="8">
    <location>
        <position position="1311"/>
    </location>
</feature>
<dbReference type="Pfam" id="PF00550">
    <property type="entry name" value="PP-binding"/>
    <property type="match status" value="3"/>
</dbReference>
<dbReference type="InterPro" id="IPR036736">
    <property type="entry name" value="ACP-like_sf"/>
</dbReference>
<dbReference type="Gene3D" id="3.40.366.10">
    <property type="entry name" value="Malonyl-Coenzyme A Acyl Carrier Protein, domain 2"/>
    <property type="match status" value="3"/>
</dbReference>
<dbReference type="PANTHER" id="PTHR43775:SF51">
    <property type="entry name" value="INACTIVE PHENOLPHTHIOCEROL SYNTHESIS POLYKETIDE SYNTHASE TYPE I PKS1-RELATED"/>
    <property type="match status" value="1"/>
</dbReference>
<dbReference type="SUPFAM" id="SSF51735">
    <property type="entry name" value="NAD(P)-binding Rossmann-fold domains"/>
    <property type="match status" value="3"/>
</dbReference>
<dbReference type="SUPFAM" id="SSF52151">
    <property type="entry name" value="FabD/lysophospholipase-like"/>
    <property type="match status" value="3"/>
</dbReference>
<dbReference type="Gene3D" id="3.90.180.10">
    <property type="entry name" value="Medium-chain alcohol dehydrogenases, catalytic domain"/>
    <property type="match status" value="1"/>
</dbReference>
<dbReference type="InterPro" id="IPR049552">
    <property type="entry name" value="PKS_DH_N"/>
</dbReference>
<feature type="region of interest" description="C-terminal hotdog fold" evidence="8">
    <location>
        <begin position="1249"/>
        <end position="1388"/>
    </location>
</feature>
<feature type="region of interest" description="Disordered" evidence="9">
    <location>
        <begin position="231"/>
        <end position="264"/>
    </location>
</feature>
<feature type="region of interest" description="N-terminal hotdog fold" evidence="8">
    <location>
        <begin position="4066"/>
        <end position="4191"/>
    </location>
</feature>
<dbReference type="Proteomes" id="UP000788262">
    <property type="component" value="Unassembled WGS sequence"/>
</dbReference>
<feature type="compositionally biased region" description="Basic and acidic residues" evidence="9">
    <location>
        <begin position="1391"/>
        <end position="1406"/>
    </location>
</feature>
<feature type="domain" description="PKS/mFAS DH" evidence="12">
    <location>
        <begin position="4066"/>
        <end position="4344"/>
    </location>
</feature>
<dbReference type="SUPFAM" id="SSF47336">
    <property type="entry name" value="ACP-like"/>
    <property type="match status" value="3"/>
</dbReference>
<dbReference type="SUPFAM" id="SSF53901">
    <property type="entry name" value="Thiolase-like"/>
    <property type="match status" value="3"/>
</dbReference>
<dbReference type="InterPro" id="IPR036291">
    <property type="entry name" value="NAD(P)-bd_dom_sf"/>
</dbReference>
<feature type="domain" description="Carrier" evidence="10">
    <location>
        <begin position="77"/>
        <end position="152"/>
    </location>
</feature>
<keyword evidence="5" id="KW-0045">Antibiotic biosynthesis</keyword>
<keyword evidence="4" id="KW-0808">Transferase</keyword>
<dbReference type="InterPro" id="IPR001227">
    <property type="entry name" value="Ac_transferase_dom_sf"/>
</dbReference>
<dbReference type="InterPro" id="IPR014043">
    <property type="entry name" value="Acyl_transferase_dom"/>
</dbReference>
<dbReference type="Pfam" id="PF08659">
    <property type="entry name" value="KR"/>
    <property type="match status" value="1"/>
</dbReference>
<feature type="domain" description="Carrier" evidence="10">
    <location>
        <begin position="3061"/>
        <end position="3136"/>
    </location>
</feature>
<dbReference type="Pfam" id="PF14765">
    <property type="entry name" value="PS-DH"/>
    <property type="match status" value="2"/>
</dbReference>
<comment type="caution">
    <text evidence="13">The sequence shown here is derived from an EMBL/GenBank/DDBJ whole genome shotgun (WGS) entry which is preliminary data.</text>
</comment>
<sequence length="4648" mass="484680">ALGRVVPGEEPVVVVADVDWARFTPAYTSVRPSPLLTGIPEARTTPADTANTADTGDEAGADLRHRLADLPHAARERELLELVRGAAAAVLGHTDAGAVEGTRSFRDLGFDSLTAVELRNRLSAETGLKLPSTLVFDHPTPAVLARLLRRELFAVDETPGTGTGPQDSRPPAPAVASTTDDPVVVVGMACRLPGGVTGPDDLWRLVVEGTDAISEFPTDRGWDLDALHGSTESAADTATGTDKTTGSDRDGGGTDGPRGRSHTRAGGFLADAAQFDPGFFGISPREALAVDPQQRLLLEASWEALEHAAIRPHSLNGSRTGVFVGAGSSGYGAGLREVPEGLDGQLLTGVAGSVVSGRIAYTFGFEGPAVTVDTACSSSLVALHLGAQALRSDECDLALVGGVTVLADPGAFVEFSAQGGLAADGRCKAFSDDADGTGWAEGVAVLVVERLSDARRNGHDVLAIIAGSAVNQDGASNGLTAPNGPAQQRVIRQALAGAGLVPADVDAVEAHGTGTTLGDPIEAQALLATYGQDREQPLYLGSLKSNIGHTQAAAGVAGVIKTVQAMRHGVLPRTLHAERPSSHVDWSAGDIALLTENTDWPQTEGRPRRAGVSAFGVSGTNAHVVLEQPEPASAPPDDAGDAISASPVTAPEPPLLPWIVSGRTRAALRAQAERLADFVEAHPGVAETEVAATLVRSRSVFEHRAVVWGAGREELLCGLRAVAGDEAVDGAVAGATRTGGRTAFLFAGQGSQRLGMGRELYETYPVFADAFDAVCLHLDVALPSGLREVVFGEDADRLNRTEYAQPALFAFEVALFRLLESWGVRPDVLLGHSVGELAAAHVAGVWSLADACRLVAARGRLMQALPAGGAMVSLQASEEEVLPLLAGREAEAGIAAVNGPLSLVVSGTDDAVREIAATVEALGRRTRRLRVSHAFHSPLMEPVLADFRAVAETLSYAVPRIPVVSDVTGAPATGEELTSPAYWVRHVRYAVRFADGVRSLAGQNVTRCLELGPDTTLTTLARSCPDTADTLHVPALREDTPEPRALLEGLAALFTRGADADWTAALPTLARAPRTALPTYAFQRRRYWLDVPAASGDAAALGLDATGHPLLAAAVRVADSDAVVLTGRLSLRSHPWLADHRLGGHAVVPSTAFLELAVHAGDQVDCGEVRELTLEAPLTVPERGAVRIQVRVGEPDTRGTRPVAVHSGPDGTPFDETAWTRHAGGLLAPAGPAAARPDTPLALWPPDGAEPVDTGDLYERLAAGTGPAYGPAFRALTAVWRHGDDVYAEVALPDGERERARRFGLHPALLDAALQPLGLGLPDGLDDGLLLFAWQRAVLHADGAGTLRVRLTRSGEHTLTLLAADTSGRPVLTVESLRLRPTAGHATTPTGDRHGATTEDTTRTGEDPAGTESTASTATHRPAPPAAPGRPRRRRAPDDSGDTGETPGLVDRLAGRSAPERRRVLLDLVRRAVAAVLDYVDVDEVEPGRVFKDLGFASVTAVELRNRLSTDLGVLLPATLVFDHPTPLALAAHLDSELFGAAAGSAMPPAPVRLDDDPVVVVGMACRYPGGISGPEELWQLVVNRGDGIAPFPADRGWDLAKLYHPDPDHPGTCYAREGGFLHNASHFDPGFFGISPREALAMDPQQRLLLETSWEALERAGIDPASRRGSLTGVFAGVTYQDYVGILGAAKDSFEGYIGTGNSPSVLSGRIAYALGLEGPALSVDTACSSSLVALHLAAQSLRQGECDLALAGGVTVMSTPGSLIEFSRQRALAESGRCKPFSADADGASWAEGVGMIVLERLSDARRNAHPVLAVVQGSALNQDGASNGLTAPNGPSQQRVVRAALAGGGLTPTDVDAVEAHGTGTSLGDPIEAQALIAVYGQDRPADRPLWLGSLKSNIGHAQAAAGVGGVIKMVMALRHGVLPATLHAENPTTEVDWSAGTVRLLDASVPWPETGRPRRAGVSSFGMSGTNAHVILQQAPEPTEETPHGTGDTPDAAQHVIGDAARPTGDATQDAERAAPLPVVPAPLSARTPDGLRAQAGRLLAHLRDHPGLDLADLGLSLATTRTAFEHRAVVLTADRDGLERGLRDLVEERMVSDVVHGVDRRGTGPVLVFPGQGAQWPGMGRELLDTAPEFARRIAECEQALAPWVDWSLTAALRGGPDAPDLDRVDVVQPVLWAVMVSLAHLWRTHGVEPAAVVGHSQGEIAAAVVAGALSLEDGARVAALRSKAITAIAGDGGMMSVALPADRVRPRLERYGDRLAVAAVNGPGSVVVSGAADALDELFTELTGEGVQARRVAVDYGSHSTHVEPLRTPVLEALTGLRPRPADTPFRSSVTGDWLDEDTALDAAYWYTNLRETVRFEEAVRGLLAAGHRTFIEVSPHPVVAFGLRETVEDAEADAVVLGTLRRDQGGLDRFLTSLAEAHAQGVAVDWHSVFAGTGARRVDLPTYAFQRMRFWPELRDDLTETAGAGAGADASDEAESRFWRTVQEEDLDALTATLDIGGDTPLSEVLPALSAWRRSSREQSTVDGWRYTVGWTPLTQDTAGASPAGTWLLAVPGTAHPLADAARRALTDHGVPVRVVTVDATAPGTGRDGLATLLTDVLGGTGTEPALAADDLRGVLSLLALDETPHGDHPSVPAGLAGTLALLQVLGDLGIAAPLWCATHGAVAVTGAETVRSAPQALVWGLGRVAALEHSDRWGGLIDLPADLDRRAGDRLCALLARPDAEDQTAVRASAIYGRRLHRAPLAGATVPAEPWRPRGTVLVTGGTGAVGGHVSRWLASLGADHLLLTSRRGADAPGAAELRDELTALGAGRVTVAACDVADRDALRGLLDTIPAEHPLDAVLHVAGTLDDGVIDALDPGRMDPVLRTKATAAVHLHELTEGLDLSAFVLFSSTSGTISGPGLGNYAPGNAFLDALAARRRAEGLPATSVAWGHWADGGMGDGAVGDRLRRYGVYDMQPELACQALQQALDHGETYIAVTDIGWERFAPAFTGSRPSALLRDLPDAQRVLAPATGPASGRSGTDAFGADAADGDRPALVRHLAGLTDTERADVVLDVVRGYVATVLGYPGPQAVEPTRAFSDLGFDSLSAVELRNGMNKITGLRLPATLVFDHPDCAALARMLLDELAGATGDDDRLPAPVSPAPTLVATDDDPIVITSMSCRFPGGAHTPEEFWRLLADGTDAIAPFPADRGWDIDDLYHPDPDHPGTCTAREGGFLRDMADFDAGFFGVSPREALAMDPQQRLLLELAWEAFERAGIDPTTLRGSRTGVFAGINGNDYTPLLVASGEDVGGHLGTGNAASIVSGRVSYVLGLEGPAVTVDTACSSALVALHLAVQAVRAGECDLALAGGVTVMSTPGLFLDFSRQRGLAADGRCKAFSDAADGAGFAEGAGLVVVERLSDARRGGRRVWAVVAGSAVNQDGASNGLTAPNGPSQQRVIRQALAGAGLVPTDVDAVEAHGTGTSLGDPIEAQALLATYGQGRERPLWLGSVKSNIGHTQAAAGVAGVIKMVLALHHGVLPRTLHAGRPSSHVDWSAGAVELLDDHADWPPAEGRTRRAGVSSFGLSGTNAHVVLAEPPAEVDAVVDAELDAGVGCGAVGVSVAGGVVPWVVSGRTVAALRAQAGRLAEFVSGDAGVDVVGVAGALVRSRSLFEQRAVVWGAGREGLVRALRAVAAGEEAVDAVTGVVRRDVRTAFLFAGQGSQRPGMGRELYEGCPVFADAFDAVCAHLDTELPCSLREVVFGEDADRLDRTEFAQPALFALEVALFRLLESWGVRPDVLVGHSIGEIAAAYVAGVWSLEDACRLVVARGRLMQALPGGGAMVAVQASEEEVLPLLDGVRVGIAAVNGPRAVVVSGVAEAVEEVAAHFRAQDRKVTALRVSHAFHSPLMEPMLADFRAVAQELSYARPRLPMVSTVTGWTADPEELMSPEYWVGQVRQAVRFADAVRTLHDEGVDRFLELGPDGTLTALAQGCLEEPGASVLVPVLRGDRPEAVSLLGALARVHVDGAGVDWAGQLPVTTSVQLPTYAFQRRRHWPNLTGVTPGDLGSVGLGSAGHPLLGAAVRVAGSEEVLFTGRLSLRTHPWLRDHSVTGTVLFPGTGFLELALCAAGQLGCDRVEELTIAAPLVVPERTGRLVQVRVGAPDDSDTRTVGVYSRAEDALDTDPWTLNASGSIAAGPQPAVTGAVDLAAWPPPNAQPVSVTDFYDRFAEAGFAYGPVFRGLRAVWRRGKEVFAEVGLPDDHEPLAGDFGIHPALLDSALHAMMFVSLADAGQGRLPFSWSGVSLRASGARALRVRMVQAGPEAVALQLADPAGGTVASVESLLLRQLSGDVVPRPGSEGHRESLYQVDWIKLPEPERTGVKAGPTAVMGDANLIPGAPFHPGLEDLPQTVHGTVLLSVTATATDPTCGVAEGPEAARAATGRVLDAVRAWLADDRFEGCRLVVVTEGAVAVDATAPDPALAAVWGLVRAARAEAPDRFALVDTDGSDASRDALEAALACGEPEVALRDGDLYAPRLGRVPAGGALALPAGESSWHLDSPEKGTFDGLALTAFPEASAELTEGQVRIAVRAAGVNFRDVLNVLDMYPGEAGPLGGEGAGVVVEVGPGVSGLVVGDRVMGMFPGAFGPVVVADARMVVR</sequence>
<reference evidence="13 14" key="1">
    <citation type="submission" date="2021-02" db="EMBL/GenBank/DDBJ databases">
        <title>Whole genome sequencing of Streptomyces actuosus VRA1.</title>
        <authorList>
            <person name="Sen G."/>
            <person name="Sen A."/>
        </authorList>
    </citation>
    <scope>NUCLEOTIDE SEQUENCE [LARGE SCALE GENOMIC DNA]</scope>
    <source>
        <strain evidence="13 14">VRA1</strain>
    </source>
</reference>
<dbReference type="Pfam" id="PF16197">
    <property type="entry name" value="KAsynt_C_assoc"/>
    <property type="match status" value="2"/>
</dbReference>
<dbReference type="PROSITE" id="PS00012">
    <property type="entry name" value="PHOSPHOPANTETHEINE"/>
    <property type="match status" value="2"/>
</dbReference>
<dbReference type="PANTHER" id="PTHR43775">
    <property type="entry name" value="FATTY ACID SYNTHASE"/>
    <property type="match status" value="1"/>
</dbReference>
<dbReference type="Gene3D" id="1.10.1200.10">
    <property type="entry name" value="ACP-like"/>
    <property type="match status" value="3"/>
</dbReference>
<feature type="domain" description="Ketosynthase family 3 (KS3)" evidence="11">
    <location>
        <begin position="3161"/>
        <end position="3586"/>
    </location>
</feature>
<dbReference type="PROSITE" id="PS00606">
    <property type="entry name" value="KS3_1"/>
    <property type="match status" value="3"/>
</dbReference>
<feature type="active site" description="Proton donor; for dehydratase activity" evidence="8">
    <location>
        <position position="4267"/>
    </location>
</feature>
<dbReference type="Pfam" id="PF22953">
    <property type="entry name" value="SpnB_Rossmann"/>
    <property type="match status" value="1"/>
</dbReference>
<dbReference type="SMART" id="SM00825">
    <property type="entry name" value="PKS_KS"/>
    <property type="match status" value="3"/>
</dbReference>
<dbReference type="InterPro" id="IPR006162">
    <property type="entry name" value="Ppantetheine_attach_site"/>
</dbReference>
<feature type="region of interest" description="Disordered" evidence="9">
    <location>
        <begin position="629"/>
        <end position="648"/>
    </location>
</feature>
<dbReference type="Gene3D" id="3.40.47.10">
    <property type="match status" value="3"/>
</dbReference>
<dbReference type="PROSITE" id="PS52004">
    <property type="entry name" value="KS3_2"/>
    <property type="match status" value="3"/>
</dbReference>
<feature type="domain" description="Ketosynthase family 3 (KS3)" evidence="11">
    <location>
        <begin position="180"/>
        <end position="628"/>
    </location>
</feature>
<evidence type="ECO:0000259" key="12">
    <source>
        <dbReference type="PROSITE" id="PS52019"/>
    </source>
</evidence>
<gene>
    <name evidence="13" type="ORF">JS756_34980</name>
</gene>
<evidence type="ECO:0000256" key="7">
    <source>
        <dbReference type="ARBA" id="ARBA00023315"/>
    </source>
</evidence>
<feature type="domain" description="Carrier" evidence="10">
    <location>
        <begin position="1463"/>
        <end position="1538"/>
    </location>
</feature>
<dbReference type="InterPro" id="IPR020806">
    <property type="entry name" value="PKS_PP-bd"/>
</dbReference>
<evidence type="ECO:0000256" key="3">
    <source>
        <dbReference type="ARBA" id="ARBA00022553"/>
    </source>
</evidence>
<dbReference type="InterPro" id="IPR020807">
    <property type="entry name" value="PKS_DH"/>
</dbReference>
<evidence type="ECO:0000256" key="5">
    <source>
        <dbReference type="ARBA" id="ARBA00023194"/>
    </source>
</evidence>
<feature type="region of interest" description="C-terminal hotdog fold" evidence="8">
    <location>
        <begin position="4206"/>
        <end position="4344"/>
    </location>
</feature>
<dbReference type="InterPro" id="IPR016035">
    <property type="entry name" value="Acyl_Trfase/lysoPLipase"/>
</dbReference>
<dbReference type="Pfam" id="PF00698">
    <property type="entry name" value="Acyl_transf_1"/>
    <property type="match status" value="3"/>
</dbReference>
<dbReference type="Gene3D" id="3.30.70.3290">
    <property type="match status" value="3"/>
</dbReference>
<evidence type="ECO:0000256" key="2">
    <source>
        <dbReference type="ARBA" id="ARBA00022450"/>
    </source>
</evidence>
<name>A0ABS2W188_STRAS</name>
<dbReference type="InterPro" id="IPR049551">
    <property type="entry name" value="PKS_DH_C"/>
</dbReference>
<feature type="non-terminal residue" evidence="13">
    <location>
        <position position="1"/>
    </location>
</feature>
<keyword evidence="14" id="KW-1185">Reference proteome</keyword>
<evidence type="ECO:0000256" key="8">
    <source>
        <dbReference type="PROSITE-ProRule" id="PRU01363"/>
    </source>
</evidence>
<dbReference type="SMART" id="SM00822">
    <property type="entry name" value="PKS_KR"/>
    <property type="match status" value="1"/>
</dbReference>
<protein>
    <submittedName>
        <fullName evidence="13">SDR family NAD(P)-dependent oxidoreductase</fullName>
    </submittedName>
</protein>
<dbReference type="SUPFAM" id="SSF55048">
    <property type="entry name" value="Probable ACP-binding domain of malonyl-CoA ACP transacylase"/>
    <property type="match status" value="3"/>
</dbReference>
<dbReference type="InterPro" id="IPR057326">
    <property type="entry name" value="KR_dom"/>
</dbReference>
<feature type="region of interest" description="Disordered" evidence="9">
    <location>
        <begin position="156"/>
        <end position="179"/>
    </location>
</feature>
<dbReference type="SMART" id="SM01294">
    <property type="entry name" value="PKS_PP_betabranch"/>
    <property type="match status" value="3"/>
</dbReference>
<keyword evidence="6" id="KW-0511">Multifunctional enzyme</keyword>
<dbReference type="InterPro" id="IPR049900">
    <property type="entry name" value="PKS_mFAS_DH"/>
</dbReference>
<evidence type="ECO:0000256" key="9">
    <source>
        <dbReference type="SAM" id="MobiDB-lite"/>
    </source>
</evidence>
<dbReference type="Pfam" id="PF21089">
    <property type="entry name" value="PKS_DH_N"/>
    <property type="match status" value="2"/>
</dbReference>
<feature type="active site" description="Proton acceptor; for dehydratase activity" evidence="8">
    <location>
        <position position="1140"/>
    </location>
</feature>
<dbReference type="SMART" id="SM00823">
    <property type="entry name" value="PKS_PP"/>
    <property type="match status" value="3"/>
</dbReference>
<dbReference type="InterPro" id="IPR041618">
    <property type="entry name" value="PKS_DE"/>
</dbReference>
<keyword evidence="2" id="KW-0596">Phosphopantetheine</keyword>
<dbReference type="InterPro" id="IPR009081">
    <property type="entry name" value="PP-bd_ACP"/>
</dbReference>
<evidence type="ECO:0000256" key="6">
    <source>
        <dbReference type="ARBA" id="ARBA00023268"/>
    </source>
</evidence>
<feature type="active site" description="Proton acceptor; for dehydratase activity" evidence="8">
    <location>
        <position position="4098"/>
    </location>
</feature>
<accession>A0ABS2W188</accession>
<comment type="pathway">
    <text evidence="1">Antibiotic biosynthesis.</text>
</comment>
<dbReference type="SMART" id="SM00826">
    <property type="entry name" value="PKS_DH"/>
    <property type="match status" value="2"/>
</dbReference>
<dbReference type="InterPro" id="IPR055123">
    <property type="entry name" value="SpnB-like_Rossmann"/>
</dbReference>
<dbReference type="SUPFAM" id="SSF50129">
    <property type="entry name" value="GroES-like"/>
    <property type="match status" value="1"/>
</dbReference>
<dbReference type="PROSITE" id="PS52019">
    <property type="entry name" value="PKS_MFAS_DH"/>
    <property type="match status" value="2"/>
</dbReference>
<dbReference type="InterPro" id="IPR011032">
    <property type="entry name" value="GroES-like_sf"/>
</dbReference>
<dbReference type="InterPro" id="IPR050091">
    <property type="entry name" value="PKS_NRPS_Biosynth_Enz"/>
</dbReference>
<dbReference type="InterPro" id="IPR016036">
    <property type="entry name" value="Malonyl_transacylase_ACP-bd"/>
</dbReference>